<evidence type="ECO:0000256" key="2">
    <source>
        <dbReference type="ARBA" id="ARBA00005099"/>
    </source>
</evidence>
<evidence type="ECO:0000256" key="9">
    <source>
        <dbReference type="ARBA" id="ARBA00023299"/>
    </source>
</evidence>
<dbReference type="GO" id="GO:0030170">
    <property type="term" value="F:pyridoxal phosphate binding"/>
    <property type="evidence" value="ECO:0007669"/>
    <property type="project" value="TreeGrafter"/>
</dbReference>
<keyword evidence="5" id="KW-0032">Aminotransferase</keyword>
<dbReference type="InterPro" id="IPR022278">
    <property type="entry name" value="Pser_aminoTfrase"/>
</dbReference>
<dbReference type="HAMAP" id="MF_00160">
    <property type="entry name" value="SerC_aminotrans_5"/>
    <property type="match status" value="1"/>
</dbReference>
<evidence type="ECO:0000256" key="6">
    <source>
        <dbReference type="ARBA" id="ARBA00022605"/>
    </source>
</evidence>
<dbReference type="NCBIfam" id="NF003764">
    <property type="entry name" value="PRK05355.1"/>
    <property type="match status" value="1"/>
</dbReference>
<dbReference type="GO" id="GO:0005737">
    <property type="term" value="C:cytoplasm"/>
    <property type="evidence" value="ECO:0007669"/>
    <property type="project" value="TreeGrafter"/>
</dbReference>
<evidence type="ECO:0000256" key="3">
    <source>
        <dbReference type="ARBA" id="ARBA00006904"/>
    </source>
</evidence>
<comment type="caution">
    <text evidence="13">The sequence shown here is derived from an EMBL/GenBank/DDBJ whole genome shotgun (WGS) entry which is preliminary data.</text>
</comment>
<gene>
    <name evidence="13" type="ORF">V5799_014952</name>
</gene>
<dbReference type="GO" id="GO:0006564">
    <property type="term" value="P:L-serine biosynthetic process"/>
    <property type="evidence" value="ECO:0007669"/>
    <property type="project" value="UniProtKB-KW"/>
</dbReference>
<name>A0AAQ4E1J1_AMBAM</name>
<protein>
    <recommendedName>
        <fullName evidence="4">phosphoserine transaminase</fullName>
        <ecNumber evidence="4">2.6.1.52</ecNumber>
    </recommendedName>
</protein>
<dbReference type="Gene3D" id="3.90.1150.10">
    <property type="entry name" value="Aspartate Aminotransferase, domain 1"/>
    <property type="match status" value="1"/>
</dbReference>
<evidence type="ECO:0000259" key="12">
    <source>
        <dbReference type="Pfam" id="PF00266"/>
    </source>
</evidence>
<evidence type="ECO:0000256" key="10">
    <source>
        <dbReference type="ARBA" id="ARBA00047630"/>
    </source>
</evidence>
<accession>A0AAQ4E1J1</accession>
<evidence type="ECO:0000313" key="14">
    <source>
        <dbReference type="Proteomes" id="UP001321473"/>
    </source>
</evidence>
<dbReference type="Gene3D" id="3.40.640.10">
    <property type="entry name" value="Type I PLP-dependent aspartate aminotransferase-like (Major domain)"/>
    <property type="match status" value="1"/>
</dbReference>
<comment type="pathway">
    <text evidence="2">Amino-acid biosynthesis; L-serine biosynthesis; L-serine from 3-phospho-D-glycerate: step 2/3.</text>
</comment>
<keyword evidence="9" id="KW-0718">Serine biosynthesis</keyword>
<dbReference type="EMBL" id="JARKHS020023740">
    <property type="protein sequence ID" value="KAK8768581.1"/>
    <property type="molecule type" value="Genomic_DNA"/>
</dbReference>
<comment type="catalytic activity">
    <reaction evidence="10">
        <text>4-(phosphooxy)-L-threonine + 2-oxoglutarate = (R)-3-hydroxy-2-oxo-4-phosphooxybutanoate + L-glutamate</text>
        <dbReference type="Rhea" id="RHEA:16573"/>
        <dbReference type="ChEBI" id="CHEBI:16810"/>
        <dbReference type="ChEBI" id="CHEBI:29985"/>
        <dbReference type="ChEBI" id="CHEBI:58452"/>
        <dbReference type="ChEBI" id="CHEBI:58538"/>
        <dbReference type="EC" id="2.6.1.52"/>
    </reaction>
</comment>
<dbReference type="Proteomes" id="UP001321473">
    <property type="component" value="Unassembled WGS sequence"/>
</dbReference>
<dbReference type="InterPro" id="IPR015422">
    <property type="entry name" value="PyrdxlP-dep_Trfase_small"/>
</dbReference>
<dbReference type="SUPFAM" id="SSF53383">
    <property type="entry name" value="PLP-dependent transferases"/>
    <property type="match status" value="1"/>
</dbReference>
<dbReference type="CDD" id="cd00611">
    <property type="entry name" value="PSAT_like"/>
    <property type="match status" value="1"/>
</dbReference>
<dbReference type="NCBIfam" id="TIGR01364">
    <property type="entry name" value="serC_1"/>
    <property type="match status" value="1"/>
</dbReference>
<keyword evidence="8" id="KW-0663">Pyridoxal phosphate</keyword>
<comment type="similarity">
    <text evidence="3">Belongs to the class-V pyridoxal-phosphate-dependent aminotransferase family. SerC subfamily.</text>
</comment>
<dbReference type="FunFam" id="3.40.640.10:FF:000010">
    <property type="entry name" value="Phosphoserine aminotransferase"/>
    <property type="match status" value="1"/>
</dbReference>
<keyword evidence="14" id="KW-1185">Reference proteome</keyword>
<comment type="catalytic activity">
    <reaction evidence="11">
        <text>O-phospho-L-serine + 2-oxoglutarate = 3-phosphooxypyruvate + L-glutamate</text>
        <dbReference type="Rhea" id="RHEA:14329"/>
        <dbReference type="ChEBI" id="CHEBI:16810"/>
        <dbReference type="ChEBI" id="CHEBI:18110"/>
        <dbReference type="ChEBI" id="CHEBI:29985"/>
        <dbReference type="ChEBI" id="CHEBI:57524"/>
        <dbReference type="EC" id="2.6.1.52"/>
    </reaction>
</comment>
<proteinExistence type="inferred from homology"/>
<comment type="cofactor">
    <cofactor evidence="1">
        <name>pyridoxal 5'-phosphate</name>
        <dbReference type="ChEBI" id="CHEBI:597326"/>
    </cofactor>
</comment>
<evidence type="ECO:0000256" key="4">
    <source>
        <dbReference type="ARBA" id="ARBA00013030"/>
    </source>
</evidence>
<evidence type="ECO:0000256" key="8">
    <source>
        <dbReference type="ARBA" id="ARBA00022898"/>
    </source>
</evidence>
<reference evidence="13 14" key="1">
    <citation type="journal article" date="2023" name="Arcadia Sci">
        <title>De novo assembly of a long-read Amblyomma americanum tick genome.</title>
        <authorList>
            <person name="Chou S."/>
            <person name="Poskanzer K.E."/>
            <person name="Rollins M."/>
            <person name="Thuy-Boun P.S."/>
        </authorList>
    </citation>
    <scope>NUCLEOTIDE SEQUENCE [LARGE SCALE GENOMIC DNA]</scope>
    <source>
        <strain evidence="13">F_SG_1</strain>
        <tissue evidence="13">Salivary glands</tissue>
    </source>
</reference>
<dbReference type="AlphaFoldDB" id="A0AAQ4E1J1"/>
<evidence type="ECO:0000256" key="5">
    <source>
        <dbReference type="ARBA" id="ARBA00022576"/>
    </source>
</evidence>
<evidence type="ECO:0000256" key="11">
    <source>
        <dbReference type="ARBA" id="ARBA00049007"/>
    </source>
</evidence>
<keyword evidence="6" id="KW-0028">Amino-acid biosynthesis</keyword>
<dbReference type="PANTHER" id="PTHR43247:SF1">
    <property type="entry name" value="PHOSPHOSERINE AMINOTRANSFERASE"/>
    <property type="match status" value="1"/>
</dbReference>
<evidence type="ECO:0000313" key="13">
    <source>
        <dbReference type="EMBL" id="KAK8768581.1"/>
    </source>
</evidence>
<dbReference type="Pfam" id="PF00266">
    <property type="entry name" value="Aminotran_5"/>
    <property type="match status" value="1"/>
</dbReference>
<dbReference type="InterPro" id="IPR015421">
    <property type="entry name" value="PyrdxlP-dep_Trfase_major"/>
</dbReference>
<dbReference type="FunFam" id="3.90.1150.10:FF:000006">
    <property type="entry name" value="Phosphoserine aminotransferase"/>
    <property type="match status" value="1"/>
</dbReference>
<dbReference type="PANTHER" id="PTHR43247">
    <property type="entry name" value="PHOSPHOSERINE AMINOTRANSFERASE"/>
    <property type="match status" value="1"/>
</dbReference>
<keyword evidence="7" id="KW-0808">Transferase</keyword>
<dbReference type="GO" id="GO:0004648">
    <property type="term" value="F:O-phospho-L-serine:2-oxoglutarate aminotransferase activity"/>
    <property type="evidence" value="ECO:0007669"/>
    <property type="project" value="UniProtKB-EC"/>
</dbReference>
<dbReference type="InterPro" id="IPR000192">
    <property type="entry name" value="Aminotrans_V_dom"/>
</dbReference>
<evidence type="ECO:0000256" key="1">
    <source>
        <dbReference type="ARBA" id="ARBA00001933"/>
    </source>
</evidence>
<sequence>MPLLPSPTTACLVGGSQSQLGRAHPVLSRVLALRCGRRIAVLPRGSSDSTSHDRRHSSVARLRSLAPTGVPAVHGRTIGRHARCGYVDLPVRLDLKMAEQRKLNFSAGPSAVPLEVLQVAQKEMLNYNGCGASVMELSHRSAEFAEIIETAEADLRDLMGIPPNYKVIFMQGGGTGQFSAVPLNLCPRLKEQKADYIVTGTWSAKAAKEAEAHIQVNRVLPKVDKHVGIPPQSEWKRSADAAYLYYCDNETIHGVEFNFVPDSGSVPLVCDMSSNILTRPVDVSKYALIFAGAQKNLGMAGVTVVIIREDLITAPAAHCPSVLSYKINAENKSLYNTPPTYAIYILGLVLKWIKRNGGVEGMAKRSAEKSRLIYELFDQSNGFYVCNVNREHRSRVNIPFRIGGAEGDEELEKLFLKEAAKRNMIQLKGHRSVGGIRASVFNAMSVEALTPFLEFAREFEKQHHK</sequence>
<evidence type="ECO:0000256" key="7">
    <source>
        <dbReference type="ARBA" id="ARBA00022679"/>
    </source>
</evidence>
<feature type="domain" description="Aminotransferase class V" evidence="12">
    <location>
        <begin position="104"/>
        <end position="447"/>
    </location>
</feature>
<organism evidence="13 14">
    <name type="scientific">Amblyomma americanum</name>
    <name type="common">Lone star tick</name>
    <dbReference type="NCBI Taxonomy" id="6943"/>
    <lineage>
        <taxon>Eukaryota</taxon>
        <taxon>Metazoa</taxon>
        <taxon>Ecdysozoa</taxon>
        <taxon>Arthropoda</taxon>
        <taxon>Chelicerata</taxon>
        <taxon>Arachnida</taxon>
        <taxon>Acari</taxon>
        <taxon>Parasitiformes</taxon>
        <taxon>Ixodida</taxon>
        <taxon>Ixodoidea</taxon>
        <taxon>Ixodidae</taxon>
        <taxon>Amblyomminae</taxon>
        <taxon>Amblyomma</taxon>
    </lineage>
</organism>
<dbReference type="InterPro" id="IPR015424">
    <property type="entry name" value="PyrdxlP-dep_Trfase"/>
</dbReference>
<dbReference type="EC" id="2.6.1.52" evidence="4"/>